<gene>
    <name evidence="8" type="primary">pstC_2</name>
    <name evidence="8" type="ORF">NCTC9140_00683</name>
</gene>
<keyword evidence="4 7" id="KW-0812">Transmembrane</keyword>
<proteinExistence type="predicted"/>
<sequence length="116" mass="12336">MAATKPAFTPPGKKGDMIFSALVKLAALIVLLMLGGIIVSLIISSWPSIQKFGFAFLWTKEWDAPNEIFGALVPIYGTLVTSFIALLIAVPVSFGIALFLTELSPRLAQASAGHCD</sequence>
<evidence type="ECO:0000256" key="6">
    <source>
        <dbReference type="ARBA" id="ARBA00023136"/>
    </source>
</evidence>
<dbReference type="InterPro" id="IPR035906">
    <property type="entry name" value="MetI-like_sf"/>
</dbReference>
<reference evidence="8 9" key="1">
    <citation type="submission" date="2018-06" db="EMBL/GenBank/DDBJ databases">
        <authorList>
            <consortium name="Pathogen Informatics"/>
            <person name="Doyle S."/>
        </authorList>
    </citation>
    <scope>NUCLEOTIDE SEQUENCE [LARGE SCALE GENOMIC DNA]</scope>
    <source>
        <strain evidence="8 9">NCTC9140</strain>
    </source>
</reference>
<dbReference type="Proteomes" id="UP000254938">
    <property type="component" value="Unassembled WGS sequence"/>
</dbReference>
<evidence type="ECO:0000256" key="2">
    <source>
        <dbReference type="ARBA" id="ARBA00022448"/>
    </source>
</evidence>
<evidence type="ECO:0000313" key="9">
    <source>
        <dbReference type="Proteomes" id="UP000254938"/>
    </source>
</evidence>
<dbReference type="GO" id="GO:0005886">
    <property type="term" value="C:plasma membrane"/>
    <property type="evidence" value="ECO:0007669"/>
    <property type="project" value="UniProtKB-SubCell"/>
</dbReference>
<feature type="transmembrane region" description="Helical" evidence="7">
    <location>
        <begin position="75"/>
        <end position="100"/>
    </location>
</feature>
<evidence type="ECO:0000313" key="8">
    <source>
        <dbReference type="EMBL" id="STS79045.1"/>
    </source>
</evidence>
<dbReference type="AlphaFoldDB" id="A0A377THB5"/>
<protein>
    <submittedName>
        <fullName evidence="8">Phosphate ABC transporter permease</fullName>
    </submittedName>
</protein>
<evidence type="ECO:0000256" key="3">
    <source>
        <dbReference type="ARBA" id="ARBA00022475"/>
    </source>
</evidence>
<comment type="subcellular location">
    <subcellularLocation>
        <location evidence="1">Cell membrane</location>
        <topology evidence="1">Multi-pass membrane protein</topology>
    </subcellularLocation>
</comment>
<feature type="transmembrane region" description="Helical" evidence="7">
    <location>
        <begin position="21"/>
        <end position="43"/>
    </location>
</feature>
<name>A0A377THB5_KLEPN</name>
<keyword evidence="5 7" id="KW-1133">Transmembrane helix</keyword>
<keyword evidence="6 7" id="KW-0472">Membrane</keyword>
<keyword evidence="3" id="KW-1003">Cell membrane</keyword>
<dbReference type="PANTHER" id="PTHR30425:SF1">
    <property type="entry name" value="PHOSPHATE TRANSPORT SYSTEM PERMEASE PROTEIN PSTC"/>
    <property type="match status" value="1"/>
</dbReference>
<dbReference type="EMBL" id="UGKQ01000007">
    <property type="protein sequence ID" value="STS79045.1"/>
    <property type="molecule type" value="Genomic_DNA"/>
</dbReference>
<evidence type="ECO:0000256" key="1">
    <source>
        <dbReference type="ARBA" id="ARBA00004651"/>
    </source>
</evidence>
<evidence type="ECO:0000256" key="7">
    <source>
        <dbReference type="SAM" id="Phobius"/>
    </source>
</evidence>
<dbReference type="SUPFAM" id="SSF161098">
    <property type="entry name" value="MetI-like"/>
    <property type="match status" value="1"/>
</dbReference>
<organism evidence="8 9">
    <name type="scientific">Klebsiella pneumoniae</name>
    <dbReference type="NCBI Taxonomy" id="573"/>
    <lineage>
        <taxon>Bacteria</taxon>
        <taxon>Pseudomonadati</taxon>
        <taxon>Pseudomonadota</taxon>
        <taxon>Gammaproteobacteria</taxon>
        <taxon>Enterobacterales</taxon>
        <taxon>Enterobacteriaceae</taxon>
        <taxon>Klebsiella/Raoultella group</taxon>
        <taxon>Klebsiella</taxon>
        <taxon>Klebsiella pneumoniae complex</taxon>
    </lineage>
</organism>
<keyword evidence="2" id="KW-0813">Transport</keyword>
<dbReference type="InterPro" id="IPR051124">
    <property type="entry name" value="Phosphate_Transport_Permease"/>
</dbReference>
<evidence type="ECO:0000256" key="5">
    <source>
        <dbReference type="ARBA" id="ARBA00022989"/>
    </source>
</evidence>
<evidence type="ECO:0000256" key="4">
    <source>
        <dbReference type="ARBA" id="ARBA00022692"/>
    </source>
</evidence>
<dbReference type="PANTHER" id="PTHR30425">
    <property type="entry name" value="PHOSPHATE TRANSPORT SYSTEM PERMEASE PROTEIN PST"/>
    <property type="match status" value="1"/>
</dbReference>
<accession>A0A377THB5</accession>